<evidence type="ECO:0000313" key="6">
    <source>
        <dbReference type="Proteomes" id="UP001280581"/>
    </source>
</evidence>
<feature type="compositionally biased region" description="Low complexity" evidence="4">
    <location>
        <begin position="1248"/>
        <end position="1264"/>
    </location>
</feature>
<proteinExistence type="predicted"/>
<dbReference type="InterPro" id="IPR002110">
    <property type="entry name" value="Ankyrin_rpt"/>
</dbReference>
<reference evidence="5 6" key="1">
    <citation type="submission" date="2021-02" db="EMBL/GenBank/DDBJ databases">
        <title>Genome assembly of Pseudopithomyces chartarum.</title>
        <authorList>
            <person name="Jauregui R."/>
            <person name="Singh J."/>
            <person name="Voisey C."/>
        </authorList>
    </citation>
    <scope>NUCLEOTIDE SEQUENCE [LARGE SCALE GENOMIC DNA]</scope>
    <source>
        <strain evidence="5 6">AGR01</strain>
    </source>
</reference>
<dbReference type="PANTHER" id="PTHR24123">
    <property type="entry name" value="ANKYRIN REPEAT-CONTAINING"/>
    <property type="match status" value="1"/>
</dbReference>
<organism evidence="5 6">
    <name type="scientific">Pseudopithomyces chartarum</name>
    <dbReference type="NCBI Taxonomy" id="1892770"/>
    <lineage>
        <taxon>Eukaryota</taxon>
        <taxon>Fungi</taxon>
        <taxon>Dikarya</taxon>
        <taxon>Ascomycota</taxon>
        <taxon>Pezizomycotina</taxon>
        <taxon>Dothideomycetes</taxon>
        <taxon>Pleosporomycetidae</taxon>
        <taxon>Pleosporales</taxon>
        <taxon>Massarineae</taxon>
        <taxon>Didymosphaeriaceae</taxon>
        <taxon>Pseudopithomyces</taxon>
    </lineage>
</organism>
<dbReference type="PROSITE" id="PS50088">
    <property type="entry name" value="ANK_REPEAT"/>
    <property type="match status" value="1"/>
</dbReference>
<evidence type="ECO:0000256" key="4">
    <source>
        <dbReference type="SAM" id="MobiDB-lite"/>
    </source>
</evidence>
<dbReference type="InterPro" id="IPR051165">
    <property type="entry name" value="Multifunctional_ANK_Repeat"/>
</dbReference>
<dbReference type="SMART" id="SM00248">
    <property type="entry name" value="ANK"/>
    <property type="match status" value="11"/>
</dbReference>
<evidence type="ECO:0000256" key="3">
    <source>
        <dbReference type="PROSITE-ProRule" id="PRU00023"/>
    </source>
</evidence>
<keyword evidence="1" id="KW-0677">Repeat</keyword>
<keyword evidence="6" id="KW-1185">Reference proteome</keyword>
<protein>
    <recommendedName>
        <fullName evidence="7">Ankyrin</fullName>
    </recommendedName>
</protein>
<name>A0AAN6M3F2_9PLEO</name>
<dbReference type="Gene3D" id="1.25.40.20">
    <property type="entry name" value="Ankyrin repeat-containing domain"/>
    <property type="match status" value="5"/>
</dbReference>
<evidence type="ECO:0000256" key="1">
    <source>
        <dbReference type="ARBA" id="ARBA00022737"/>
    </source>
</evidence>
<dbReference type="PROSITE" id="PS50297">
    <property type="entry name" value="ANK_REP_REGION"/>
    <property type="match status" value="1"/>
</dbReference>
<feature type="repeat" description="ANK" evidence="3">
    <location>
        <begin position="967"/>
        <end position="999"/>
    </location>
</feature>
<comment type="caution">
    <text evidence="5">The sequence shown here is derived from an EMBL/GenBank/DDBJ whole genome shotgun (WGS) entry which is preliminary data.</text>
</comment>
<dbReference type="Pfam" id="PF12796">
    <property type="entry name" value="Ank_2"/>
    <property type="match status" value="1"/>
</dbReference>
<gene>
    <name evidence="5" type="ORF">GRF29_19g1964452</name>
</gene>
<dbReference type="InterPro" id="IPR036770">
    <property type="entry name" value="Ankyrin_rpt-contain_sf"/>
</dbReference>
<sequence>MQSLQDLIRVAGVHPVSDRQPSLPAPIQPAIIASEEDHALARQILIDQRTSGPDYRDPGKQLKRIFRSSKEKGRLQDTSQWEFSQDELDRALLAVIDKPWTSPGVIQAFLNLGAKVNFVEITDKKSKENKKSTFPERRRSTVLQRAATVRRADALSLLASSGADQTTLNEGLKAALAANNQPCVQELLRHGADLNECPNALADAVRSNDQNFIRLLLRAPKALRPEIVSSCLPAAVQQQSEPTISLLIGHGADPNFDQASTLVTAISQRQYRSAVALVAGSIPLTPKSLHSAFEAVMRISDAQDLYQFLNLLLCCGLSPNSPTLGGLLITACQHNDVRMAEMLINYGVPTNLQEAKCLQEALARSSFQLVDAILSTPISPAHASAALDAVPVGIPKSERFRVVGALVAKGASGRSLEQWLVRAVEDSDSNLMDLLLNASMKNTGGNDKAIQAAVARKDARSLRLLLASRPSPQSLAQVFPLIRSGYSVSERLETVQLLLEHGARGPEVDQALVDAVADTSSSRSTGLITELVRHGASVNYDNGQVIKLAVSQADVAILRLLCGANPSMPNKSAAIPLIFDTSGNRLSSAASLLELLLTGGVEEESAMQALQIAIKGGSDNINLIDRLVAADARLIGHAFDCVMLLDNARHKEVILRFLLNKGISQETLDQALVIESQRAVEMNDTTIMKLFLEHGASINYDSGKALVNATSVGNGSLVTLLLNGRDTPSQATATHAFQALFDPANLRQPKSINPSSDNAGGKMGGQISGNYTDIANKLLVRGVDQHAIDMALRAVLDPENGLEDIETLVDRLLSYRAEVNAGNGVCFILAARRSSMLFSKLLLHQPHFTTLIPSLIESNFEEKNLVQLLETCFEHGCTADDLDLSRPPSLILAVQRYPRSEALAKILLDHGCNPDGSVPGIIDHASGEESTHILLWALAQPQKFVSSAVVLTLLNSGASATRVAPVSEIAPIAVAAREGRADIVNALLEKGADASIRDNRNRSALFYASSSSVTSVVDALTPHALKNDGSLHEAVRSLQLDAASTLIKFGHSPSFASRLHGGRDALGELCLSGELNTSVQRSTARRLLRLLLDNGARPDFRSRNERSAVILALDNPYNPLTMADMLLETEVWEQLNDEKHMFHDPVKGLWYSPLSYVEQISSPARTAQKQELLDLLRDKGCAPRYYSETEHQPQGAIGLPSTIARLADRQKEHQLSLKLAKEAAEHTRTLEETAHLDLLRRKKEQQDAELSAAAASSAHAQSIEQRQHESAMQRVREAERMKRAEKVAWHTLLTQQEHETAAQRAQIDERSKIAAYVAENRLIEARKGEAEHRAGVEKRVLKEKEEHMQKNVKMQMQIQERVDESAKLHAGLNNRKQLEWGTVD</sequence>
<feature type="region of interest" description="Disordered" evidence="4">
    <location>
        <begin position="1247"/>
        <end position="1272"/>
    </location>
</feature>
<dbReference type="Proteomes" id="UP001280581">
    <property type="component" value="Unassembled WGS sequence"/>
</dbReference>
<evidence type="ECO:0008006" key="7">
    <source>
        <dbReference type="Google" id="ProtNLM"/>
    </source>
</evidence>
<accession>A0AAN6M3F2</accession>
<keyword evidence="2 3" id="KW-0040">ANK repeat</keyword>
<dbReference type="PANTHER" id="PTHR24123:SF33">
    <property type="entry name" value="PROTEIN HOS4"/>
    <property type="match status" value="1"/>
</dbReference>
<dbReference type="EMBL" id="WVTA01000003">
    <property type="protein sequence ID" value="KAK3215023.1"/>
    <property type="molecule type" value="Genomic_DNA"/>
</dbReference>
<evidence type="ECO:0000313" key="5">
    <source>
        <dbReference type="EMBL" id="KAK3215023.1"/>
    </source>
</evidence>
<evidence type="ECO:0000256" key="2">
    <source>
        <dbReference type="ARBA" id="ARBA00023043"/>
    </source>
</evidence>
<dbReference type="SUPFAM" id="SSF48403">
    <property type="entry name" value="Ankyrin repeat"/>
    <property type="match status" value="3"/>
</dbReference>